<name>A0A0D0MRP6_VARPD</name>
<dbReference type="SUPFAM" id="SSF53474">
    <property type="entry name" value="alpha/beta-Hydrolases"/>
    <property type="match status" value="1"/>
</dbReference>
<reference evidence="3 4" key="1">
    <citation type="submission" date="2014-12" db="EMBL/GenBank/DDBJ databases">
        <title>16Stimator: statistical estimation of ribosomal gene copy numbers from draft genome assemblies.</title>
        <authorList>
            <person name="Perisin M.A."/>
            <person name="Vetter M."/>
            <person name="Gilbert J.A."/>
            <person name="Bergelson J."/>
        </authorList>
    </citation>
    <scope>NUCLEOTIDE SEQUENCE [LARGE SCALE GENOMIC DNA]</scope>
    <source>
        <strain evidence="3 4">MEDvA23</strain>
    </source>
</reference>
<dbReference type="PANTHER" id="PTHR42776">
    <property type="entry name" value="SERINE PEPTIDASE S9 FAMILY MEMBER"/>
    <property type="match status" value="1"/>
</dbReference>
<dbReference type="Gene3D" id="3.40.50.1820">
    <property type="entry name" value="alpha/beta hydrolase"/>
    <property type="match status" value="1"/>
</dbReference>
<dbReference type="EMBL" id="JXQQ01000028">
    <property type="protein sequence ID" value="KIQ31930.1"/>
    <property type="molecule type" value="Genomic_DNA"/>
</dbReference>
<dbReference type="GO" id="GO:0004252">
    <property type="term" value="F:serine-type endopeptidase activity"/>
    <property type="evidence" value="ECO:0007669"/>
    <property type="project" value="TreeGrafter"/>
</dbReference>
<protein>
    <recommendedName>
        <fullName evidence="2">Peptidase S9 prolyl oligopeptidase catalytic domain-containing protein</fullName>
    </recommendedName>
</protein>
<evidence type="ECO:0000313" key="3">
    <source>
        <dbReference type="EMBL" id="KIQ31930.1"/>
    </source>
</evidence>
<sequence>MLRMSPDGRGAAMVQNMDGQSYVVVSGFGNKPKVLLHTDNDKYVFSSLRWAGNQRLLVGTYFLDHRRGVATGETRLIAVDRDGGNMKADLFGTLQGNSIFEQRRHTPQYQDRIVGGSRDEPETVLIAFDSQSPGHPDVYRLDVRTGRSRLLQRNLGGIRNWMADTQGVVRLGSGATRTTLRVMVKPPEIQGRSSEWVALATYDGTDAAEARRQALTPLGFDADPRFLYALAPVDGRDALVRIDLHDPAFTRQTLLADARFDVRGNLLRDPVTQRVVGIEYHTDAPRVLYWDDTARQRQEALDRAFPQRSNFIVNDDEAGRSSVVLSVQGSRPPRYFTMDWTSGKLGLISDTHPALEKQALATPKRVALRSRDGLPLEGYLTLPPAREAEALAAAAPRPLPTILLPHGGPAAANTGSYDYWAQFFASRGWAVLQINFRGSIGYGQDFRDAGRRRWGLEMQDDLADGLRWMIGQGIADPQRACIAGGSYGGYAALMGAVKDPTLYRCAISVAGPSDLRDLLSHSQNYMGYQLGAEAEIGTWWGDREKLRQTSPALRASEIRVPVLLIHGANDLLVPVEQSRDMAEALRKANHADARYVELPLGDHWMSREDDRVRVLTEMEQFLRKNLE</sequence>
<dbReference type="InterPro" id="IPR029058">
    <property type="entry name" value="AB_hydrolase_fold"/>
</dbReference>
<dbReference type="GO" id="GO:0006508">
    <property type="term" value="P:proteolysis"/>
    <property type="evidence" value="ECO:0007669"/>
    <property type="project" value="InterPro"/>
</dbReference>
<dbReference type="InterPro" id="IPR001375">
    <property type="entry name" value="Peptidase_S9_cat"/>
</dbReference>
<organism evidence="3 4">
    <name type="scientific">Variovorax paradoxus</name>
    <dbReference type="NCBI Taxonomy" id="34073"/>
    <lineage>
        <taxon>Bacteria</taxon>
        <taxon>Pseudomonadati</taxon>
        <taxon>Pseudomonadota</taxon>
        <taxon>Betaproteobacteria</taxon>
        <taxon>Burkholderiales</taxon>
        <taxon>Comamonadaceae</taxon>
        <taxon>Variovorax</taxon>
    </lineage>
</organism>
<proteinExistence type="predicted"/>
<dbReference type="Proteomes" id="UP000032067">
    <property type="component" value="Unassembled WGS sequence"/>
</dbReference>
<dbReference type="PANTHER" id="PTHR42776:SF27">
    <property type="entry name" value="DIPEPTIDYL PEPTIDASE FAMILY MEMBER 6"/>
    <property type="match status" value="1"/>
</dbReference>
<comment type="caution">
    <text evidence="3">The sequence shown here is derived from an EMBL/GenBank/DDBJ whole genome shotgun (WGS) entry which is preliminary data.</text>
</comment>
<dbReference type="SUPFAM" id="SSF82171">
    <property type="entry name" value="DPP6 N-terminal domain-like"/>
    <property type="match status" value="1"/>
</dbReference>
<evidence type="ECO:0000259" key="2">
    <source>
        <dbReference type="Pfam" id="PF00326"/>
    </source>
</evidence>
<gene>
    <name evidence="3" type="ORF">RT97_12630</name>
</gene>
<keyword evidence="1" id="KW-0378">Hydrolase</keyword>
<evidence type="ECO:0000256" key="1">
    <source>
        <dbReference type="ARBA" id="ARBA00022801"/>
    </source>
</evidence>
<accession>A0A0D0MRP6</accession>
<dbReference type="AlphaFoldDB" id="A0A0D0MRP6"/>
<feature type="domain" description="Peptidase S9 prolyl oligopeptidase catalytic" evidence="2">
    <location>
        <begin position="418"/>
        <end position="626"/>
    </location>
</feature>
<dbReference type="Pfam" id="PF00326">
    <property type="entry name" value="Peptidase_S9"/>
    <property type="match status" value="1"/>
</dbReference>
<evidence type="ECO:0000313" key="4">
    <source>
        <dbReference type="Proteomes" id="UP000032067"/>
    </source>
</evidence>